<evidence type="ECO:0000256" key="3">
    <source>
        <dbReference type="ARBA" id="ARBA00022741"/>
    </source>
</evidence>
<evidence type="ECO:0000256" key="1">
    <source>
        <dbReference type="ARBA" id="ARBA00005417"/>
    </source>
</evidence>
<dbReference type="EC" id="7.6.2.8" evidence="7"/>
<evidence type="ECO:0000313" key="11">
    <source>
        <dbReference type="EMBL" id="SES67034.1"/>
    </source>
</evidence>
<dbReference type="GO" id="GO:0015420">
    <property type="term" value="F:ABC-type vitamin B12 transporter activity"/>
    <property type="evidence" value="ECO:0007669"/>
    <property type="project" value="UniProtKB-EC"/>
</dbReference>
<dbReference type="PANTHER" id="PTHR42734:SF17">
    <property type="entry name" value="METAL TRANSPORT SYSTEM ATP-BINDING PROTEIN TM_0124-RELATED"/>
    <property type="match status" value="1"/>
</dbReference>
<keyword evidence="12" id="KW-1185">Reference proteome</keyword>
<sequence>MNMNGEAIVLKDIWFHYNGTPILEEVNLVVKEHDFLAIIGPNGGGKSTLLKVILGLIKPSRGTVTVFGETPRKARKLIGYVPQYSLIDLNFPISVWEVVLMGCLSHIGLLKRYDEDDKEKALDALKIVDMFDYKDRQIGSLSGGQRQRVFIARALAADPKLLLLDEPAAGVDIIRQEEFYELLEKLKEKMAIVIVSHDISAVSVHVDKIACLNRKLYYHNSKELLPEDLEAAYQYPIDLIAHGIPHRVLKKH</sequence>
<comment type="function">
    <text evidence="6">Required for corrinoid utilization. Probably part of the ABC transporter complex BtuCDF involved in cobalamin (vitamin B12) import. Probably responsible for energy coupling to the transport system.</text>
</comment>
<dbReference type="InterPro" id="IPR003439">
    <property type="entry name" value="ABC_transporter-like_ATP-bd"/>
</dbReference>
<evidence type="ECO:0000259" key="10">
    <source>
        <dbReference type="PROSITE" id="PS50893"/>
    </source>
</evidence>
<dbReference type="SMART" id="SM00382">
    <property type="entry name" value="AAA"/>
    <property type="match status" value="1"/>
</dbReference>
<dbReference type="CDD" id="cd03235">
    <property type="entry name" value="ABC_Metallic_Cations"/>
    <property type="match status" value="1"/>
</dbReference>
<dbReference type="EMBL" id="FOHQ01000001">
    <property type="protein sequence ID" value="SES67034.1"/>
    <property type="molecule type" value="Genomic_DNA"/>
</dbReference>
<protein>
    <recommendedName>
        <fullName evidence="8">Cobalamin import ATP-binding protein BtuD</fullName>
        <ecNumber evidence="7">7.6.2.8</ecNumber>
    </recommendedName>
    <alternativeName>
        <fullName evidence="9">Vitamin B12-transporting ATPase</fullName>
    </alternativeName>
</protein>
<dbReference type="PANTHER" id="PTHR42734">
    <property type="entry name" value="METAL TRANSPORT SYSTEM ATP-BINDING PROTEIN TM_0124-RELATED"/>
    <property type="match status" value="1"/>
</dbReference>
<feature type="domain" description="ABC transporter" evidence="10">
    <location>
        <begin position="8"/>
        <end position="239"/>
    </location>
</feature>
<organism evidence="11 12">
    <name type="scientific">Methanococcoides vulcani</name>
    <dbReference type="NCBI Taxonomy" id="1353158"/>
    <lineage>
        <taxon>Archaea</taxon>
        <taxon>Methanobacteriati</taxon>
        <taxon>Methanobacteriota</taxon>
        <taxon>Stenosarchaea group</taxon>
        <taxon>Methanomicrobia</taxon>
        <taxon>Methanosarcinales</taxon>
        <taxon>Methanosarcinaceae</taxon>
        <taxon>Methanococcoides</taxon>
    </lineage>
</organism>
<evidence type="ECO:0000256" key="9">
    <source>
        <dbReference type="ARBA" id="ARBA00077139"/>
    </source>
</evidence>
<dbReference type="InterPro" id="IPR050153">
    <property type="entry name" value="Metal_Ion_Import_ABC"/>
</dbReference>
<dbReference type="Proteomes" id="UP000243338">
    <property type="component" value="Unassembled WGS sequence"/>
</dbReference>
<dbReference type="InterPro" id="IPR017871">
    <property type="entry name" value="ABC_transporter-like_CS"/>
</dbReference>
<proteinExistence type="inferred from homology"/>
<dbReference type="InterPro" id="IPR003593">
    <property type="entry name" value="AAA+_ATPase"/>
</dbReference>
<evidence type="ECO:0000256" key="6">
    <source>
        <dbReference type="ARBA" id="ARBA00058960"/>
    </source>
</evidence>
<dbReference type="GO" id="GO:0005524">
    <property type="term" value="F:ATP binding"/>
    <property type="evidence" value="ECO:0007669"/>
    <property type="project" value="UniProtKB-KW"/>
</dbReference>
<comment type="catalytic activity">
    <reaction evidence="5">
        <text>an R-cob(III)alamin(out) + ATP + H2O = an R-cob(III)alamin(in) + ADP + phosphate + H(+)</text>
        <dbReference type="Rhea" id="RHEA:17873"/>
        <dbReference type="ChEBI" id="CHEBI:15377"/>
        <dbReference type="ChEBI" id="CHEBI:15378"/>
        <dbReference type="ChEBI" id="CHEBI:30616"/>
        <dbReference type="ChEBI" id="CHEBI:43474"/>
        <dbReference type="ChEBI" id="CHEBI:140785"/>
        <dbReference type="ChEBI" id="CHEBI:456216"/>
        <dbReference type="EC" id="7.6.2.8"/>
    </reaction>
</comment>
<evidence type="ECO:0000256" key="5">
    <source>
        <dbReference type="ARBA" id="ARBA00050590"/>
    </source>
</evidence>
<gene>
    <name evidence="11" type="ORF">SAMN04488587_0470</name>
</gene>
<dbReference type="PROSITE" id="PS50893">
    <property type="entry name" value="ABC_TRANSPORTER_2"/>
    <property type="match status" value="1"/>
</dbReference>
<dbReference type="SUPFAM" id="SSF52540">
    <property type="entry name" value="P-loop containing nucleoside triphosphate hydrolases"/>
    <property type="match status" value="1"/>
</dbReference>
<dbReference type="Pfam" id="PF00005">
    <property type="entry name" value="ABC_tran"/>
    <property type="match status" value="1"/>
</dbReference>
<keyword evidence="4 11" id="KW-0067">ATP-binding</keyword>
<dbReference type="InterPro" id="IPR027417">
    <property type="entry name" value="P-loop_NTPase"/>
</dbReference>
<accession>A0A1H9YDV0</accession>
<dbReference type="GO" id="GO:0016887">
    <property type="term" value="F:ATP hydrolysis activity"/>
    <property type="evidence" value="ECO:0007669"/>
    <property type="project" value="InterPro"/>
</dbReference>
<dbReference type="FunFam" id="3.40.50.300:FF:000134">
    <property type="entry name" value="Iron-enterobactin ABC transporter ATP-binding protein"/>
    <property type="match status" value="1"/>
</dbReference>
<name>A0A1H9YDV0_9EURY</name>
<dbReference type="PROSITE" id="PS00211">
    <property type="entry name" value="ABC_TRANSPORTER_1"/>
    <property type="match status" value="1"/>
</dbReference>
<evidence type="ECO:0000313" key="12">
    <source>
        <dbReference type="Proteomes" id="UP000243338"/>
    </source>
</evidence>
<evidence type="ECO:0000256" key="8">
    <source>
        <dbReference type="ARBA" id="ARBA00073649"/>
    </source>
</evidence>
<keyword evidence="3" id="KW-0547">Nucleotide-binding</keyword>
<keyword evidence="2" id="KW-0813">Transport</keyword>
<reference evidence="12" key="1">
    <citation type="submission" date="2016-10" db="EMBL/GenBank/DDBJ databases">
        <authorList>
            <person name="Varghese N."/>
            <person name="Submissions S."/>
        </authorList>
    </citation>
    <scope>NUCLEOTIDE SEQUENCE [LARGE SCALE GENOMIC DNA]</scope>
    <source>
        <strain evidence="12">SLH 33</strain>
    </source>
</reference>
<dbReference type="STRING" id="1353158.SAMN04488587_0470"/>
<comment type="similarity">
    <text evidence="1">Belongs to the ABC transporter superfamily.</text>
</comment>
<evidence type="ECO:0000256" key="4">
    <source>
        <dbReference type="ARBA" id="ARBA00022840"/>
    </source>
</evidence>
<dbReference type="AlphaFoldDB" id="A0A1H9YDV0"/>
<dbReference type="Gene3D" id="3.40.50.300">
    <property type="entry name" value="P-loop containing nucleotide triphosphate hydrolases"/>
    <property type="match status" value="1"/>
</dbReference>
<evidence type="ECO:0000256" key="7">
    <source>
        <dbReference type="ARBA" id="ARBA00066387"/>
    </source>
</evidence>
<evidence type="ECO:0000256" key="2">
    <source>
        <dbReference type="ARBA" id="ARBA00022448"/>
    </source>
</evidence>